<proteinExistence type="inferred from homology"/>
<dbReference type="EC" id="6.3.5.-" evidence="8"/>
<dbReference type="InterPro" id="IPR014746">
    <property type="entry name" value="Gln_synth/guanido_kin_cat_dom"/>
</dbReference>
<dbReference type="PROSITE" id="PS01234">
    <property type="entry name" value="GATB"/>
    <property type="match status" value="1"/>
</dbReference>
<evidence type="ECO:0000256" key="3">
    <source>
        <dbReference type="ARBA" id="ARBA00022741"/>
    </source>
</evidence>
<dbReference type="NCBIfam" id="TIGR00133">
    <property type="entry name" value="gatB"/>
    <property type="match status" value="1"/>
</dbReference>
<dbReference type="Pfam" id="PF02637">
    <property type="entry name" value="GatB_Yqey"/>
    <property type="match status" value="1"/>
</dbReference>
<dbReference type="HAMAP" id="MF_00121">
    <property type="entry name" value="GatB"/>
    <property type="match status" value="1"/>
</dbReference>
<comment type="function">
    <text evidence="8">Allows the formation of correctly charged Gln-tRNA(Gln) through the transamidation of misacylated Glu-tRNA(Gln) in chloroplasts and mitochondria. The reaction takes place in the presence of glutamine and ATP through an activated gamma-phospho-Glu-tRNA(Gln).</text>
</comment>
<dbReference type="InterPro" id="IPR017959">
    <property type="entry name" value="Asn/Gln-tRNA_amidoTrfase_suB/E"/>
</dbReference>
<name>A0ABQ7GRX0_DUNSA</name>
<keyword evidence="6 8" id="KW-0496">Mitochondrion</keyword>
<comment type="caution">
    <text evidence="10">The sequence shown here is derived from an EMBL/GenBank/DDBJ whole genome shotgun (WGS) entry which is preliminary data.</text>
</comment>
<dbReference type="InterPro" id="IPR004413">
    <property type="entry name" value="GatB"/>
</dbReference>
<evidence type="ECO:0000313" key="11">
    <source>
        <dbReference type="Proteomes" id="UP000815325"/>
    </source>
</evidence>
<sequence>MQVEYEAVIGIETHVQLLTKTKAFCSCPSKFGSDPNTNVCPVCLGHPGTLPSLNAAAVELGVRASLAFGGAVARTSKFDRKQYFYADLPKGYQISQYDEPLCSGGAVEVEEKDGTRRRYGITRAHLEEDSGKTVYGGADRMAGSEYSLVDFNRAGVPLLEIVSEPDMRSGRDAYQYGDELRRILRFAGVSDGNMAEGSMRCDVNVSVRPKGTSDFGTKVEIKNMNSFSNMQKAIDYEIDRQSNLLRTGRGSEIVLETRLWDEFKLQTYSMRKKEGLADYRYFPEPDLPPLILSDGMLEQIKASMPELPAARRARYLSLGLPLQDVLVLADEPTIATFFDTVLATKVSPKAAANWITGDIQAYCKDNKKGMGELAMTPQVLADMVALIEEGIISGKIAKDLLPSLLEGAANEKGVRQLVTERGMTMVTDEGQIAAMVEQILAANPKQLEQYRGGKNKLQSFFEGQVMKESKGRVDPKLMKAVLMKKLNQEA</sequence>
<evidence type="ECO:0000256" key="1">
    <source>
        <dbReference type="ARBA" id="ARBA00005306"/>
    </source>
</evidence>
<keyword evidence="3 8" id="KW-0547">Nucleotide-binding</keyword>
<dbReference type="SUPFAM" id="SSF55931">
    <property type="entry name" value="Glutamine synthetase/guanido kinase"/>
    <property type="match status" value="1"/>
</dbReference>
<gene>
    <name evidence="8" type="primary">GATB</name>
    <name evidence="10" type="ORF">DUNSADRAFT_4463</name>
</gene>
<keyword evidence="11" id="KW-1185">Reference proteome</keyword>
<accession>A0ABQ7GRX0</accession>
<evidence type="ECO:0000256" key="8">
    <source>
        <dbReference type="HAMAP-Rule" id="MF_03147"/>
    </source>
</evidence>
<dbReference type="InterPro" id="IPR003789">
    <property type="entry name" value="Asn/Gln_tRNA_amidoTrase-B-like"/>
</dbReference>
<keyword evidence="5 8" id="KW-0648">Protein biosynthesis</keyword>
<dbReference type="SUPFAM" id="SSF89095">
    <property type="entry name" value="GatB/YqeY motif"/>
    <property type="match status" value="1"/>
</dbReference>
<dbReference type="InterPro" id="IPR023168">
    <property type="entry name" value="GatB_Yqey_C_2"/>
</dbReference>
<evidence type="ECO:0000313" key="10">
    <source>
        <dbReference type="EMBL" id="KAF5837359.1"/>
    </source>
</evidence>
<dbReference type="InterPro" id="IPR017958">
    <property type="entry name" value="Gln-tRNA_amidoTrfase_suB_CS"/>
</dbReference>
<evidence type="ECO:0000259" key="9">
    <source>
        <dbReference type="SMART" id="SM00845"/>
    </source>
</evidence>
<keyword evidence="8" id="KW-0150">Chloroplast</keyword>
<comment type="subcellular location">
    <subcellularLocation>
        <location evidence="8">Mitochondrion</location>
    </subcellularLocation>
    <subcellularLocation>
        <location evidence="8">Plastid</location>
        <location evidence="8">Chloroplast</location>
    </subcellularLocation>
</comment>
<dbReference type="InterPro" id="IPR006075">
    <property type="entry name" value="Asn/Gln-tRNA_Trfase_suB/E_cat"/>
</dbReference>
<dbReference type="Pfam" id="PF02934">
    <property type="entry name" value="GatB_N"/>
    <property type="match status" value="1"/>
</dbReference>
<comment type="subunit">
    <text evidence="8">Subunit of the heterotrimeric GatCAB amidotransferase (AdT) complex, composed of A, B and C subunits.</text>
</comment>
<evidence type="ECO:0000256" key="6">
    <source>
        <dbReference type="ARBA" id="ARBA00023128"/>
    </source>
</evidence>
<dbReference type="InterPro" id="IPR018027">
    <property type="entry name" value="Asn/Gln_amidotransferase"/>
</dbReference>
<feature type="domain" description="Asn/Gln amidotransferase" evidence="9">
    <location>
        <begin position="336"/>
        <end position="486"/>
    </location>
</feature>
<dbReference type="NCBIfam" id="NF004012">
    <property type="entry name" value="PRK05477.1-2"/>
    <property type="match status" value="1"/>
</dbReference>
<dbReference type="EMBL" id="MU069618">
    <property type="protein sequence ID" value="KAF5837359.1"/>
    <property type="molecule type" value="Genomic_DNA"/>
</dbReference>
<dbReference type="Gene3D" id="1.10.10.410">
    <property type="match status" value="1"/>
</dbReference>
<evidence type="ECO:0000256" key="4">
    <source>
        <dbReference type="ARBA" id="ARBA00022840"/>
    </source>
</evidence>
<keyword evidence="2 8" id="KW-0436">Ligase</keyword>
<dbReference type="PANTHER" id="PTHR11659">
    <property type="entry name" value="GLUTAMYL-TRNA GLN AMIDOTRANSFERASE SUBUNIT B MITOCHONDRIAL AND PROKARYOTIC PET112-RELATED"/>
    <property type="match status" value="1"/>
</dbReference>
<organism evidence="10 11">
    <name type="scientific">Dunaliella salina</name>
    <name type="common">Green alga</name>
    <name type="synonym">Protococcus salinus</name>
    <dbReference type="NCBI Taxonomy" id="3046"/>
    <lineage>
        <taxon>Eukaryota</taxon>
        <taxon>Viridiplantae</taxon>
        <taxon>Chlorophyta</taxon>
        <taxon>core chlorophytes</taxon>
        <taxon>Chlorophyceae</taxon>
        <taxon>CS clade</taxon>
        <taxon>Chlamydomonadales</taxon>
        <taxon>Dunaliellaceae</taxon>
        <taxon>Dunaliella</taxon>
    </lineage>
</organism>
<dbReference type="PANTHER" id="PTHR11659:SF0">
    <property type="entry name" value="GLUTAMYL-TRNA(GLN) AMIDOTRANSFERASE SUBUNIT B, MITOCHONDRIAL"/>
    <property type="match status" value="1"/>
</dbReference>
<dbReference type="SMART" id="SM00845">
    <property type="entry name" value="GatB_Yqey"/>
    <property type="match status" value="1"/>
</dbReference>
<comment type="catalytic activity">
    <reaction evidence="7 8">
        <text>L-glutamyl-tRNA(Gln) + L-glutamine + ATP + H2O = L-glutaminyl-tRNA(Gln) + L-glutamate + ADP + phosphate + H(+)</text>
        <dbReference type="Rhea" id="RHEA:17521"/>
        <dbReference type="Rhea" id="RHEA-COMP:9681"/>
        <dbReference type="Rhea" id="RHEA-COMP:9684"/>
        <dbReference type="ChEBI" id="CHEBI:15377"/>
        <dbReference type="ChEBI" id="CHEBI:15378"/>
        <dbReference type="ChEBI" id="CHEBI:29985"/>
        <dbReference type="ChEBI" id="CHEBI:30616"/>
        <dbReference type="ChEBI" id="CHEBI:43474"/>
        <dbReference type="ChEBI" id="CHEBI:58359"/>
        <dbReference type="ChEBI" id="CHEBI:78520"/>
        <dbReference type="ChEBI" id="CHEBI:78521"/>
        <dbReference type="ChEBI" id="CHEBI:456216"/>
    </reaction>
</comment>
<dbReference type="Proteomes" id="UP000815325">
    <property type="component" value="Unassembled WGS sequence"/>
</dbReference>
<comment type="similarity">
    <text evidence="1 8">Belongs to the GatB/GatE family. GatB subfamily.</text>
</comment>
<keyword evidence="8" id="KW-0934">Plastid</keyword>
<evidence type="ECO:0000256" key="7">
    <source>
        <dbReference type="ARBA" id="ARBA00047913"/>
    </source>
</evidence>
<protein>
    <recommendedName>
        <fullName evidence="8">Glutamyl-tRNA(Gln) amidotransferase subunit B, chloroplastic/mitochondrial</fullName>
        <shortName evidence="8">Glu-AdT subunit B</shortName>
        <ecNumber evidence="8">6.3.5.-</ecNumber>
    </recommendedName>
</protein>
<keyword evidence="4 8" id="KW-0067">ATP-binding</keyword>
<dbReference type="NCBIfam" id="NF004014">
    <property type="entry name" value="PRK05477.1-4"/>
    <property type="match status" value="1"/>
</dbReference>
<evidence type="ECO:0000256" key="5">
    <source>
        <dbReference type="ARBA" id="ARBA00022917"/>
    </source>
</evidence>
<reference evidence="10" key="1">
    <citation type="submission" date="2017-08" db="EMBL/GenBank/DDBJ databases">
        <authorList>
            <person name="Polle J.E."/>
            <person name="Barry K."/>
            <person name="Cushman J."/>
            <person name="Schmutz J."/>
            <person name="Tran D."/>
            <person name="Hathwaick L.T."/>
            <person name="Yim W.C."/>
            <person name="Jenkins J."/>
            <person name="Mckie-Krisberg Z.M."/>
            <person name="Prochnik S."/>
            <person name="Lindquist E."/>
            <person name="Dockter R.B."/>
            <person name="Adam C."/>
            <person name="Molina H."/>
            <person name="Bunkerborg J."/>
            <person name="Jin E."/>
            <person name="Buchheim M."/>
            <person name="Magnuson J."/>
        </authorList>
    </citation>
    <scope>NUCLEOTIDE SEQUENCE</scope>
    <source>
        <strain evidence="10">CCAP 19/18</strain>
    </source>
</reference>
<evidence type="ECO:0000256" key="2">
    <source>
        <dbReference type="ARBA" id="ARBA00022598"/>
    </source>
</evidence>